<evidence type="ECO:0000313" key="2">
    <source>
        <dbReference type="Proteomes" id="UP000324101"/>
    </source>
</evidence>
<sequence>MSNPAVGAPQAVAAGELPGFAVEDFRYPNADGVLQEKGIVLKRGDGHVTLADCGSASGLLQIMRRPEDAVPVCFKVTGDSGFLTLEIPSVYGVKGNDYDTTVDMTVGSEKKSFTVTPNQWTPVGETTDPTGREFMLVEIRMQK</sequence>
<dbReference type="OrthoDB" id="3373619at2"/>
<reference evidence="1 2" key="1">
    <citation type="submission" date="2018-05" db="EMBL/GenBank/DDBJ databases">
        <title>Streptomyces venezuelae.</title>
        <authorList>
            <person name="Kim W."/>
            <person name="Lee N."/>
            <person name="Cho B.-K."/>
        </authorList>
    </citation>
    <scope>NUCLEOTIDE SEQUENCE [LARGE SCALE GENOMIC DNA]</scope>
    <source>
        <strain evidence="1 2">ATCC 21018</strain>
    </source>
</reference>
<evidence type="ECO:0008006" key="3">
    <source>
        <dbReference type="Google" id="ProtNLM"/>
    </source>
</evidence>
<dbReference type="EMBL" id="CP029189">
    <property type="protein sequence ID" value="QES58596.1"/>
    <property type="molecule type" value="Genomic_DNA"/>
</dbReference>
<protein>
    <recommendedName>
        <fullName evidence="3">Secreted protein</fullName>
    </recommendedName>
</protein>
<accession>A0A5P2DU22</accession>
<evidence type="ECO:0000313" key="1">
    <source>
        <dbReference type="EMBL" id="QES58596.1"/>
    </source>
</evidence>
<dbReference type="AlphaFoldDB" id="A0A5P2DU22"/>
<name>A0A5P2DU22_STRVZ</name>
<organism evidence="1 2">
    <name type="scientific">Streptomyces venezuelae</name>
    <dbReference type="NCBI Taxonomy" id="54571"/>
    <lineage>
        <taxon>Bacteria</taxon>
        <taxon>Bacillati</taxon>
        <taxon>Actinomycetota</taxon>
        <taxon>Actinomycetes</taxon>
        <taxon>Kitasatosporales</taxon>
        <taxon>Streptomycetaceae</taxon>
        <taxon>Streptomyces</taxon>
    </lineage>
</organism>
<proteinExistence type="predicted"/>
<dbReference type="Proteomes" id="UP000324101">
    <property type="component" value="Chromosome"/>
</dbReference>
<gene>
    <name evidence="1" type="ORF">DEJ51_00460</name>
</gene>